<feature type="domain" description="RNA polymerase sigma-70 region 2" evidence="5">
    <location>
        <begin position="19"/>
        <end position="81"/>
    </location>
</feature>
<keyword evidence="3" id="KW-0731">Sigma factor</keyword>
<comment type="caution">
    <text evidence="7">The sequence shown here is derived from an EMBL/GenBank/DDBJ whole genome shotgun (WGS) entry which is preliminary data.</text>
</comment>
<keyword evidence="4" id="KW-0804">Transcription</keyword>
<evidence type="ECO:0000259" key="6">
    <source>
        <dbReference type="Pfam" id="PF08281"/>
    </source>
</evidence>
<dbReference type="Gene3D" id="1.10.10.10">
    <property type="entry name" value="Winged helix-like DNA-binding domain superfamily/Winged helix DNA-binding domain"/>
    <property type="match status" value="1"/>
</dbReference>
<proteinExistence type="inferred from homology"/>
<dbReference type="InterPro" id="IPR007627">
    <property type="entry name" value="RNA_pol_sigma70_r2"/>
</dbReference>
<dbReference type="Gene3D" id="1.10.1740.10">
    <property type="match status" value="1"/>
</dbReference>
<dbReference type="InterPro" id="IPR013324">
    <property type="entry name" value="RNA_pol_sigma_r3/r4-like"/>
</dbReference>
<accession>A0ABU6MD70</accession>
<keyword evidence="2" id="KW-0805">Transcription regulation</keyword>
<name>A0ABU6MD70_9BACI</name>
<dbReference type="PANTHER" id="PTHR43133:SF60">
    <property type="entry name" value="RNA POLYMERASE SIGMA FACTOR SIGV"/>
    <property type="match status" value="1"/>
</dbReference>
<dbReference type="InterPro" id="IPR039425">
    <property type="entry name" value="RNA_pol_sigma-70-like"/>
</dbReference>
<dbReference type="CDD" id="cd06171">
    <property type="entry name" value="Sigma70_r4"/>
    <property type="match status" value="1"/>
</dbReference>
<evidence type="ECO:0000256" key="2">
    <source>
        <dbReference type="ARBA" id="ARBA00023015"/>
    </source>
</evidence>
<evidence type="ECO:0000313" key="7">
    <source>
        <dbReference type="EMBL" id="MED1202342.1"/>
    </source>
</evidence>
<dbReference type="InterPro" id="IPR014284">
    <property type="entry name" value="RNA_pol_sigma-70_dom"/>
</dbReference>
<dbReference type="RefSeq" id="WP_083953159.1">
    <property type="nucleotide sequence ID" value="NZ_JARMAB010000005.1"/>
</dbReference>
<dbReference type="InterPro" id="IPR013249">
    <property type="entry name" value="RNA_pol_sigma70_r4_t2"/>
</dbReference>
<organism evidence="7 8">
    <name type="scientific">Heyndrickxia acidicola</name>
    <dbReference type="NCBI Taxonomy" id="209389"/>
    <lineage>
        <taxon>Bacteria</taxon>
        <taxon>Bacillati</taxon>
        <taxon>Bacillota</taxon>
        <taxon>Bacilli</taxon>
        <taxon>Bacillales</taxon>
        <taxon>Bacillaceae</taxon>
        <taxon>Heyndrickxia</taxon>
    </lineage>
</organism>
<sequence length="177" mass="21432">MEQAESMQVHDFEEYIILHRKALLHYIYSIVKNRELAEDLYQDTLLSAYMAFKHFEHKGSFKNWIYKIALNKCRDEWKKEKIKQQYQYKIENEWLNREGNFQETEGIVIQKQDRQEWLIKINELPAKYRDSVMLYYFYGCTLGDIAKRTKLPLSTVKTHLRRGKLRLRGNVSHLLIP</sequence>
<gene>
    <name evidence="7" type="ORF">P4T90_04460</name>
</gene>
<evidence type="ECO:0000256" key="3">
    <source>
        <dbReference type="ARBA" id="ARBA00023082"/>
    </source>
</evidence>
<dbReference type="InterPro" id="IPR013325">
    <property type="entry name" value="RNA_pol_sigma_r2"/>
</dbReference>
<comment type="similarity">
    <text evidence="1">Belongs to the sigma-70 factor family. ECF subfamily.</text>
</comment>
<dbReference type="Proteomes" id="UP001341444">
    <property type="component" value="Unassembled WGS sequence"/>
</dbReference>
<feature type="domain" description="RNA polymerase sigma factor 70 region 4 type 2" evidence="6">
    <location>
        <begin position="121"/>
        <end position="167"/>
    </location>
</feature>
<protein>
    <submittedName>
        <fullName evidence="7">RNA polymerase sigma factor</fullName>
    </submittedName>
</protein>
<evidence type="ECO:0000259" key="5">
    <source>
        <dbReference type="Pfam" id="PF04542"/>
    </source>
</evidence>
<dbReference type="Pfam" id="PF08281">
    <property type="entry name" value="Sigma70_r4_2"/>
    <property type="match status" value="1"/>
</dbReference>
<dbReference type="Pfam" id="PF04542">
    <property type="entry name" value="Sigma70_r2"/>
    <property type="match status" value="1"/>
</dbReference>
<dbReference type="SUPFAM" id="SSF88946">
    <property type="entry name" value="Sigma2 domain of RNA polymerase sigma factors"/>
    <property type="match status" value="1"/>
</dbReference>
<dbReference type="SUPFAM" id="SSF88659">
    <property type="entry name" value="Sigma3 and sigma4 domains of RNA polymerase sigma factors"/>
    <property type="match status" value="1"/>
</dbReference>
<evidence type="ECO:0000256" key="4">
    <source>
        <dbReference type="ARBA" id="ARBA00023163"/>
    </source>
</evidence>
<evidence type="ECO:0000313" key="8">
    <source>
        <dbReference type="Proteomes" id="UP001341444"/>
    </source>
</evidence>
<evidence type="ECO:0000256" key="1">
    <source>
        <dbReference type="ARBA" id="ARBA00010641"/>
    </source>
</evidence>
<dbReference type="PANTHER" id="PTHR43133">
    <property type="entry name" value="RNA POLYMERASE ECF-TYPE SIGMA FACTO"/>
    <property type="match status" value="1"/>
</dbReference>
<dbReference type="InterPro" id="IPR036388">
    <property type="entry name" value="WH-like_DNA-bd_sf"/>
</dbReference>
<dbReference type="EMBL" id="JARMAB010000005">
    <property type="protein sequence ID" value="MED1202342.1"/>
    <property type="molecule type" value="Genomic_DNA"/>
</dbReference>
<keyword evidence="8" id="KW-1185">Reference proteome</keyword>
<reference evidence="7 8" key="1">
    <citation type="submission" date="2023-03" db="EMBL/GenBank/DDBJ databases">
        <title>Bacillus Genome Sequencing.</title>
        <authorList>
            <person name="Dunlap C."/>
        </authorList>
    </citation>
    <scope>NUCLEOTIDE SEQUENCE [LARGE SCALE GENOMIC DNA]</scope>
    <source>
        <strain evidence="7 8">B-23453</strain>
    </source>
</reference>
<dbReference type="NCBIfam" id="TIGR02937">
    <property type="entry name" value="sigma70-ECF"/>
    <property type="match status" value="1"/>
</dbReference>